<feature type="non-terminal residue" evidence="1">
    <location>
        <position position="116"/>
    </location>
</feature>
<dbReference type="SUPFAM" id="SSF52833">
    <property type="entry name" value="Thioredoxin-like"/>
    <property type="match status" value="1"/>
</dbReference>
<evidence type="ECO:0000313" key="1">
    <source>
        <dbReference type="EMBL" id="HIX20459.1"/>
    </source>
</evidence>
<dbReference type="Gene3D" id="3.40.30.10">
    <property type="entry name" value="Glutaredoxin"/>
    <property type="match status" value="1"/>
</dbReference>
<dbReference type="Proteomes" id="UP000823964">
    <property type="component" value="Unassembled WGS sequence"/>
</dbReference>
<reference evidence="1" key="1">
    <citation type="journal article" date="2021" name="PeerJ">
        <title>Extensive microbial diversity within the chicken gut microbiome revealed by metagenomics and culture.</title>
        <authorList>
            <person name="Gilroy R."/>
            <person name="Ravi A."/>
            <person name="Getino M."/>
            <person name="Pursley I."/>
            <person name="Horton D.L."/>
            <person name="Alikhan N.F."/>
            <person name="Baker D."/>
            <person name="Gharbi K."/>
            <person name="Hall N."/>
            <person name="Watson M."/>
            <person name="Adriaenssens E.M."/>
            <person name="Foster-Nyarko E."/>
            <person name="Jarju S."/>
            <person name="Secka A."/>
            <person name="Antonio M."/>
            <person name="Oren A."/>
            <person name="Chaudhuri R.R."/>
            <person name="La Ragione R."/>
            <person name="Hildebrand F."/>
            <person name="Pallen M.J."/>
        </authorList>
    </citation>
    <scope>NUCLEOTIDE SEQUENCE</scope>
    <source>
        <strain evidence="1">14975</strain>
    </source>
</reference>
<evidence type="ECO:0000313" key="2">
    <source>
        <dbReference type="Proteomes" id="UP000823964"/>
    </source>
</evidence>
<name>A0A9D1VCW6_9BACT</name>
<dbReference type="EMBL" id="DXFQ01000142">
    <property type="protein sequence ID" value="HIX20459.1"/>
    <property type="molecule type" value="Genomic_DNA"/>
</dbReference>
<comment type="caution">
    <text evidence="1">The sequence shown here is derived from an EMBL/GenBank/DDBJ whole genome shotgun (WGS) entry which is preliminary data.</text>
</comment>
<dbReference type="InterPro" id="IPR036249">
    <property type="entry name" value="Thioredoxin-like_sf"/>
</dbReference>
<protein>
    <submittedName>
        <fullName evidence="1">Thioredoxin family protein</fullName>
    </submittedName>
</protein>
<proteinExistence type="predicted"/>
<accession>A0A9D1VCW6</accession>
<organism evidence="1 2">
    <name type="scientific">Candidatus Akkermansia intestinigallinarum</name>
    <dbReference type="NCBI Taxonomy" id="2838431"/>
    <lineage>
        <taxon>Bacteria</taxon>
        <taxon>Pseudomonadati</taxon>
        <taxon>Verrucomicrobiota</taxon>
        <taxon>Verrucomicrobiia</taxon>
        <taxon>Verrucomicrobiales</taxon>
        <taxon>Akkermansiaceae</taxon>
        <taxon>Akkermansia</taxon>
    </lineage>
</organism>
<dbReference type="AlphaFoldDB" id="A0A9D1VCW6"/>
<gene>
    <name evidence="1" type="ORF">H9862_07665</name>
</gene>
<reference evidence="1" key="2">
    <citation type="submission" date="2021-04" db="EMBL/GenBank/DDBJ databases">
        <authorList>
            <person name="Gilroy R."/>
        </authorList>
    </citation>
    <scope>NUCLEOTIDE SEQUENCE</scope>
    <source>
        <strain evidence="1">14975</strain>
    </source>
</reference>
<sequence length="116" mass="12497">MQGGTRPAARSVGLATDAACPFSLMPPRLPARIAPPCLRQQRRGFAFFACSAAQLCQNEAMHKMLFSMMSLAAIVAPAFAAEWLTDLEAAKKQAAAENKAILVDFTGSDWCGYCIR</sequence>
<dbReference type="Pfam" id="PF13899">
    <property type="entry name" value="Thioredoxin_7"/>
    <property type="match status" value="1"/>
</dbReference>